<evidence type="ECO:0000256" key="2">
    <source>
        <dbReference type="SAM" id="SignalP"/>
    </source>
</evidence>
<dbReference type="InParanoid" id="A0A6P8QK42"/>
<organism evidence="3 4">
    <name type="scientific">Geotrypetes seraphini</name>
    <name type="common">Gaboon caecilian</name>
    <name type="synonym">Caecilia seraphini</name>
    <dbReference type="NCBI Taxonomy" id="260995"/>
    <lineage>
        <taxon>Eukaryota</taxon>
        <taxon>Metazoa</taxon>
        <taxon>Chordata</taxon>
        <taxon>Craniata</taxon>
        <taxon>Vertebrata</taxon>
        <taxon>Euteleostomi</taxon>
        <taxon>Amphibia</taxon>
        <taxon>Gymnophiona</taxon>
        <taxon>Geotrypetes</taxon>
    </lineage>
</organism>
<feature type="transmembrane region" description="Helical" evidence="1">
    <location>
        <begin position="98"/>
        <end position="123"/>
    </location>
</feature>
<dbReference type="OrthoDB" id="5829916at2759"/>
<dbReference type="GeneID" id="117354177"/>
<accession>A0A6P8QK42</accession>
<dbReference type="GO" id="GO:0005737">
    <property type="term" value="C:cytoplasm"/>
    <property type="evidence" value="ECO:0007669"/>
    <property type="project" value="TreeGrafter"/>
</dbReference>
<feature type="signal peptide" evidence="2">
    <location>
        <begin position="1"/>
        <end position="24"/>
    </location>
</feature>
<proteinExistence type="predicted"/>
<dbReference type="KEGG" id="gsh:117354177"/>
<dbReference type="InterPro" id="IPR052304">
    <property type="entry name" value="PTTG1IP"/>
</dbReference>
<dbReference type="AlphaFoldDB" id="A0A6P8QK42"/>
<dbReference type="PANTHER" id="PTHR15191">
    <property type="entry name" value="PROTEIN CBG20567"/>
    <property type="match status" value="1"/>
</dbReference>
<name>A0A6P8QK42_GEOSA</name>
<keyword evidence="1" id="KW-1133">Transmembrane helix</keyword>
<dbReference type="PANTHER" id="PTHR15191:SF12">
    <property type="entry name" value="PSI DOMAIN-CONTAINING PROTEIN"/>
    <property type="match status" value="1"/>
</dbReference>
<reference evidence="4" key="1">
    <citation type="submission" date="2025-08" db="UniProtKB">
        <authorList>
            <consortium name="RefSeq"/>
        </authorList>
    </citation>
    <scope>IDENTIFICATION</scope>
</reference>
<dbReference type="RefSeq" id="XP_033787081.1">
    <property type="nucleotide sequence ID" value="XM_033931190.1"/>
</dbReference>
<evidence type="ECO:0000313" key="3">
    <source>
        <dbReference type="Proteomes" id="UP000515159"/>
    </source>
</evidence>
<evidence type="ECO:0000313" key="4">
    <source>
        <dbReference type="RefSeq" id="XP_033787081.1"/>
    </source>
</evidence>
<evidence type="ECO:0000256" key="1">
    <source>
        <dbReference type="SAM" id="Phobius"/>
    </source>
</evidence>
<keyword evidence="3" id="KW-1185">Reference proteome</keyword>
<keyword evidence="2" id="KW-0732">Signal</keyword>
<gene>
    <name evidence="4" type="primary">LOC117354177</name>
</gene>
<keyword evidence="1" id="KW-0812">Transmembrane</keyword>
<keyword evidence="1" id="KW-0472">Membrane</keyword>
<dbReference type="GO" id="GO:0005634">
    <property type="term" value="C:nucleus"/>
    <property type="evidence" value="ECO:0007669"/>
    <property type="project" value="TreeGrafter"/>
</dbReference>
<dbReference type="GO" id="GO:0006606">
    <property type="term" value="P:protein import into nucleus"/>
    <property type="evidence" value="ECO:0007669"/>
    <property type="project" value="TreeGrafter"/>
</dbReference>
<feature type="chain" id="PRO_5027968520" evidence="2">
    <location>
        <begin position="25"/>
        <end position="184"/>
    </location>
</feature>
<protein>
    <submittedName>
        <fullName evidence="4">Pituitary tumor-transforming gene 1 protein-interacting protein-like</fullName>
    </submittedName>
</protein>
<dbReference type="Proteomes" id="UP000515159">
    <property type="component" value="Chromosome 2"/>
</dbReference>
<sequence>MVPPPRRLLALLLAAAAHWICSAALEVHSTVTPVPILQHSCSYYSSKSCEQCLANVSCLWCYTNKTCMDYPVRSIFPSSTLCSLSDARWGFCWMNFEAFVITISVLAGLLLLSVGICCCYCCCCRKHSRRGLDAEEERFITEREDRRVQALKRKNERKAKHDEIRKKYGLLQDLEHPYSKFENE</sequence>